<accession>A0A8R2B836</accession>
<dbReference type="OrthoDB" id="6627757at2759"/>
<dbReference type="EnsemblMetazoa" id="XM_008187532.3">
    <property type="protein sequence ID" value="XP_008185754.1"/>
    <property type="gene ID" value="LOC100575798"/>
</dbReference>
<dbReference type="SMART" id="SM00980">
    <property type="entry name" value="THAP"/>
    <property type="match status" value="1"/>
</dbReference>
<keyword evidence="8" id="KW-1185">Reference proteome</keyword>
<organism evidence="7 8">
    <name type="scientific">Acyrthosiphon pisum</name>
    <name type="common">Pea aphid</name>
    <dbReference type="NCBI Taxonomy" id="7029"/>
    <lineage>
        <taxon>Eukaryota</taxon>
        <taxon>Metazoa</taxon>
        <taxon>Ecdysozoa</taxon>
        <taxon>Arthropoda</taxon>
        <taxon>Hexapoda</taxon>
        <taxon>Insecta</taxon>
        <taxon>Pterygota</taxon>
        <taxon>Neoptera</taxon>
        <taxon>Paraneoptera</taxon>
        <taxon>Hemiptera</taxon>
        <taxon>Sternorrhyncha</taxon>
        <taxon>Aphidomorpha</taxon>
        <taxon>Aphidoidea</taxon>
        <taxon>Aphididae</taxon>
        <taxon>Macrosiphini</taxon>
        <taxon>Acyrthosiphon</taxon>
    </lineage>
</organism>
<dbReference type="InterPro" id="IPR006612">
    <property type="entry name" value="THAP_Znf"/>
</dbReference>
<reference evidence="8" key="1">
    <citation type="submission" date="2010-06" db="EMBL/GenBank/DDBJ databases">
        <authorList>
            <person name="Jiang H."/>
            <person name="Abraham K."/>
            <person name="Ali S."/>
            <person name="Alsbrooks S.L."/>
            <person name="Anim B.N."/>
            <person name="Anosike U.S."/>
            <person name="Attaway T."/>
            <person name="Bandaranaike D.P."/>
            <person name="Battles P.K."/>
            <person name="Bell S.N."/>
            <person name="Bell A.V."/>
            <person name="Beltran B."/>
            <person name="Bickham C."/>
            <person name="Bustamante Y."/>
            <person name="Caleb T."/>
            <person name="Canada A."/>
            <person name="Cardenas V."/>
            <person name="Carter K."/>
            <person name="Chacko J."/>
            <person name="Chandrabose M.N."/>
            <person name="Chavez D."/>
            <person name="Chavez A."/>
            <person name="Chen L."/>
            <person name="Chu H.-S."/>
            <person name="Claassen K.J."/>
            <person name="Cockrell R."/>
            <person name="Collins M."/>
            <person name="Cooper J.A."/>
            <person name="Cree A."/>
            <person name="Curry S.M."/>
            <person name="Da Y."/>
            <person name="Dao M.D."/>
            <person name="Das B."/>
            <person name="Davila M.-L."/>
            <person name="Davy-Carroll L."/>
            <person name="Denson S."/>
            <person name="Dinh H."/>
            <person name="Ebong V.E."/>
            <person name="Edwards J.R."/>
            <person name="Egan A."/>
            <person name="El-Daye J."/>
            <person name="Escobedo L."/>
            <person name="Fernandez S."/>
            <person name="Fernando P.R."/>
            <person name="Flagg N."/>
            <person name="Forbes L.D."/>
            <person name="Fowler R.G."/>
            <person name="Fu Q."/>
            <person name="Gabisi R.A."/>
            <person name="Ganer J."/>
            <person name="Garbino Pronczuk A."/>
            <person name="Garcia R.M."/>
            <person name="Garner T."/>
            <person name="Garrett T.E."/>
            <person name="Gonzalez D.A."/>
            <person name="Hamid H."/>
            <person name="Hawkins E.S."/>
            <person name="Hirani K."/>
            <person name="Hogues M.E."/>
            <person name="Hollins B."/>
            <person name="Hsiao C.-H."/>
            <person name="Jabil R."/>
            <person name="James M.L."/>
            <person name="Jhangiani S.N."/>
            <person name="Johnson B."/>
            <person name="Johnson Q."/>
            <person name="Joshi V."/>
            <person name="Kalu J.B."/>
            <person name="Kam C."/>
            <person name="Kashfia A."/>
            <person name="Keebler J."/>
            <person name="Kisamo H."/>
            <person name="Kovar C.L."/>
            <person name="Lago L.A."/>
            <person name="Lai C.-Y."/>
            <person name="Laidlaw J."/>
            <person name="Lara F."/>
            <person name="Le T.-K."/>
            <person name="Lee S.L."/>
            <person name="Legall F.H."/>
            <person name="Lemon S.J."/>
            <person name="Lewis L.R."/>
            <person name="Li B."/>
            <person name="Liu Y."/>
            <person name="Liu Y.-S."/>
            <person name="Lopez J."/>
            <person name="Lozado R.J."/>
            <person name="Lu J."/>
            <person name="Madu R.C."/>
            <person name="Maheshwari M."/>
            <person name="Maheshwari R."/>
            <person name="Malloy K."/>
            <person name="Martinez E."/>
            <person name="Mathew T."/>
            <person name="Mercado I.C."/>
            <person name="Mercado C."/>
            <person name="Meyer B."/>
            <person name="Montgomery K."/>
            <person name="Morgan M.B."/>
            <person name="Munidasa M."/>
            <person name="Nazareth L.V."/>
            <person name="Nelson J."/>
            <person name="Ng B.M."/>
            <person name="Nguyen N.B."/>
            <person name="Nguyen P.Q."/>
            <person name="Nguyen T."/>
            <person name="Obregon M."/>
            <person name="Okwuonu G.O."/>
            <person name="Onwere C.G."/>
            <person name="Orozco G."/>
            <person name="Parra A."/>
            <person name="Patel S."/>
            <person name="Patil S."/>
            <person name="Perez A."/>
            <person name="Perez Y."/>
            <person name="Pham C."/>
            <person name="Primus E.L."/>
            <person name="Pu L.-L."/>
            <person name="Puazo M."/>
            <person name="Qin X."/>
            <person name="Quiroz J.B."/>
            <person name="Reese J."/>
            <person name="Richards S."/>
            <person name="Rives C.M."/>
            <person name="Robberts R."/>
            <person name="Ruiz S.J."/>
            <person name="Ruiz M.J."/>
            <person name="Santibanez J."/>
            <person name="Schneider B.W."/>
            <person name="Sisson I."/>
            <person name="Smith M."/>
            <person name="Sodergren E."/>
            <person name="Song X.-Z."/>
            <person name="Song B.B."/>
            <person name="Summersgill H."/>
            <person name="Thelus R."/>
            <person name="Thornton R.D."/>
            <person name="Trejos Z.Y."/>
            <person name="Usmani K."/>
            <person name="Vattathil S."/>
            <person name="Villasana D."/>
            <person name="Walker D.L."/>
            <person name="Wang S."/>
            <person name="Wang K."/>
            <person name="White C.S."/>
            <person name="Williams A.C."/>
            <person name="Williamson J."/>
            <person name="Wilson K."/>
            <person name="Woghiren I.O."/>
            <person name="Woodworth J.R."/>
            <person name="Worley K.C."/>
            <person name="Wright R.A."/>
            <person name="Wu W."/>
            <person name="Young L."/>
            <person name="Zhang L."/>
            <person name="Zhang J."/>
            <person name="Zhu Y."/>
            <person name="Muzny D.M."/>
            <person name="Weinstock G."/>
            <person name="Gibbs R.A."/>
        </authorList>
    </citation>
    <scope>NUCLEOTIDE SEQUENCE [LARGE SCALE GENOMIC DNA]</scope>
    <source>
        <strain evidence="8">LSR1</strain>
    </source>
</reference>
<evidence type="ECO:0000313" key="7">
    <source>
        <dbReference type="EnsemblMetazoa" id="XP_008185753.1"/>
    </source>
</evidence>
<dbReference type="Gene3D" id="6.20.210.20">
    <property type="entry name" value="THAP domain"/>
    <property type="match status" value="1"/>
</dbReference>
<evidence type="ECO:0000256" key="1">
    <source>
        <dbReference type="ARBA" id="ARBA00022723"/>
    </source>
</evidence>
<dbReference type="Pfam" id="PF05485">
    <property type="entry name" value="THAP"/>
    <property type="match status" value="1"/>
</dbReference>
<dbReference type="GO" id="GO:0008270">
    <property type="term" value="F:zinc ion binding"/>
    <property type="evidence" value="ECO:0007669"/>
    <property type="project" value="UniProtKB-KW"/>
</dbReference>
<dbReference type="PROSITE" id="PS50950">
    <property type="entry name" value="ZF_THAP"/>
    <property type="match status" value="1"/>
</dbReference>
<feature type="domain" description="THAP-type" evidence="6">
    <location>
        <begin position="16"/>
        <end position="101"/>
    </location>
</feature>
<evidence type="ECO:0000256" key="4">
    <source>
        <dbReference type="ARBA" id="ARBA00023125"/>
    </source>
</evidence>
<dbReference type="EnsemblMetazoa" id="XM_008187530.3">
    <property type="protein sequence ID" value="XP_008185752.1"/>
    <property type="gene ID" value="LOC100575798"/>
</dbReference>
<keyword evidence="1" id="KW-0479">Metal-binding</keyword>
<evidence type="ECO:0000256" key="5">
    <source>
        <dbReference type="PROSITE-ProRule" id="PRU00309"/>
    </source>
</evidence>
<evidence type="ECO:0000313" key="8">
    <source>
        <dbReference type="Proteomes" id="UP000007819"/>
    </source>
</evidence>
<sequence length="108" mass="12140">MEVDMNNLHAPRTIEYTTDGCAVPGCISNTDLVEDENISLFQPSIENVNDWSSAAGVQLTEESKICERHFKPEDFIYPRLEVDGSIQVLKCLIPSALPTLMYEECTEE</sequence>
<evidence type="ECO:0000256" key="2">
    <source>
        <dbReference type="ARBA" id="ARBA00022771"/>
    </source>
</evidence>
<dbReference type="SUPFAM" id="SSF57716">
    <property type="entry name" value="Glucocorticoid receptor-like (DNA-binding domain)"/>
    <property type="match status" value="1"/>
</dbReference>
<keyword evidence="3" id="KW-0862">Zinc</keyword>
<dbReference type="AlphaFoldDB" id="A0A8R2B836"/>
<dbReference type="GO" id="GO:0003677">
    <property type="term" value="F:DNA binding"/>
    <property type="evidence" value="ECO:0007669"/>
    <property type="project" value="UniProtKB-UniRule"/>
</dbReference>
<dbReference type="InterPro" id="IPR038441">
    <property type="entry name" value="THAP_Znf_sf"/>
</dbReference>
<keyword evidence="4 5" id="KW-0238">DNA-binding</keyword>
<dbReference type="GeneID" id="100575798"/>
<keyword evidence="2 5" id="KW-0863">Zinc-finger</keyword>
<name>A0A8R2B836_ACYPI</name>
<dbReference type="Proteomes" id="UP000007819">
    <property type="component" value="Chromosome A2"/>
</dbReference>
<dbReference type="RefSeq" id="XP_008185754.1">
    <property type="nucleotide sequence ID" value="XM_008187532.2"/>
</dbReference>
<evidence type="ECO:0000256" key="3">
    <source>
        <dbReference type="ARBA" id="ARBA00022833"/>
    </source>
</evidence>
<reference evidence="7" key="2">
    <citation type="submission" date="2022-06" db="UniProtKB">
        <authorList>
            <consortium name="EnsemblMetazoa"/>
        </authorList>
    </citation>
    <scope>IDENTIFICATION</scope>
</reference>
<dbReference type="EnsemblMetazoa" id="XM_008187531.3">
    <property type="protein sequence ID" value="XP_008185753.1"/>
    <property type="gene ID" value="LOC100575798"/>
</dbReference>
<evidence type="ECO:0000259" key="6">
    <source>
        <dbReference type="PROSITE" id="PS50950"/>
    </source>
</evidence>
<dbReference type="RefSeq" id="XP_008185753.1">
    <property type="nucleotide sequence ID" value="XM_008187531.2"/>
</dbReference>
<dbReference type="RefSeq" id="XP_008185752.1">
    <property type="nucleotide sequence ID" value="XM_008187530.2"/>
</dbReference>
<proteinExistence type="predicted"/>
<protein>
    <recommendedName>
        <fullName evidence="6">THAP-type domain-containing protein</fullName>
    </recommendedName>
</protein>